<name>A0A8H6J2Y4_9PEZI</name>
<evidence type="ECO:0000313" key="2">
    <source>
        <dbReference type="EMBL" id="KAF6805525.1"/>
    </source>
</evidence>
<evidence type="ECO:0000313" key="3">
    <source>
        <dbReference type="Proteomes" id="UP000652219"/>
    </source>
</evidence>
<dbReference type="EMBL" id="WIGN01000180">
    <property type="protein sequence ID" value="KAF6805525.1"/>
    <property type="molecule type" value="Genomic_DNA"/>
</dbReference>
<comment type="caution">
    <text evidence="2">The sequence shown here is derived from an EMBL/GenBank/DDBJ whole genome shotgun (WGS) entry which is preliminary data.</text>
</comment>
<protein>
    <submittedName>
        <fullName evidence="2">Uncharacterized protein</fullName>
    </submittedName>
</protein>
<proteinExistence type="predicted"/>
<evidence type="ECO:0000256" key="1">
    <source>
        <dbReference type="SAM" id="MobiDB-lite"/>
    </source>
</evidence>
<dbReference type="AlphaFoldDB" id="A0A8H6J2Y4"/>
<reference evidence="2 3" key="1">
    <citation type="journal article" date="2020" name="Phytopathology">
        <title>Genome Sequence Resources of Colletotrichum truncatum, C. plurivorum, C. musicola, and C. sojae: Four Species Pathogenic to Soybean (Glycine max).</title>
        <authorList>
            <person name="Rogerio F."/>
            <person name="Boufleur T.R."/>
            <person name="Ciampi-Guillardi M."/>
            <person name="Sukno S.A."/>
            <person name="Thon M.R."/>
            <person name="Massola Junior N.S."/>
            <person name="Baroncelli R."/>
        </authorList>
    </citation>
    <scope>NUCLEOTIDE SEQUENCE [LARGE SCALE GENOMIC DNA]</scope>
    <source>
        <strain evidence="2 3">LFN0009</strain>
    </source>
</reference>
<gene>
    <name evidence="2" type="ORF">CSOJ01_09457</name>
</gene>
<organism evidence="2 3">
    <name type="scientific">Colletotrichum sojae</name>
    <dbReference type="NCBI Taxonomy" id="2175907"/>
    <lineage>
        <taxon>Eukaryota</taxon>
        <taxon>Fungi</taxon>
        <taxon>Dikarya</taxon>
        <taxon>Ascomycota</taxon>
        <taxon>Pezizomycotina</taxon>
        <taxon>Sordariomycetes</taxon>
        <taxon>Hypocreomycetidae</taxon>
        <taxon>Glomerellales</taxon>
        <taxon>Glomerellaceae</taxon>
        <taxon>Colletotrichum</taxon>
        <taxon>Colletotrichum orchidearum species complex</taxon>
    </lineage>
</organism>
<dbReference type="Proteomes" id="UP000652219">
    <property type="component" value="Unassembled WGS sequence"/>
</dbReference>
<feature type="region of interest" description="Disordered" evidence="1">
    <location>
        <begin position="1"/>
        <end position="77"/>
    </location>
</feature>
<feature type="compositionally biased region" description="Basic and acidic residues" evidence="1">
    <location>
        <begin position="45"/>
        <end position="77"/>
    </location>
</feature>
<accession>A0A8H6J2Y4</accession>
<sequence>MSPFSKKKGARSEVTVGAKDGDSKMATLQPKDGKATDNNASVVSDAKDIRHDRIVYEQDGRRRRGEEGKKKKGKDEELKGWKATMAIEDREISRNDSLLRVVSPSFIGCVLYHRYATDAIQRNRDWEEAG</sequence>
<keyword evidence="3" id="KW-1185">Reference proteome</keyword>